<dbReference type="RefSeq" id="WP_264792303.1">
    <property type="nucleotide sequence ID" value="NZ_AP026867.1"/>
</dbReference>
<feature type="transmembrane region" description="Helical" evidence="1">
    <location>
        <begin position="7"/>
        <end position="26"/>
    </location>
</feature>
<dbReference type="Proteomes" id="UP001060919">
    <property type="component" value="Chromosome"/>
</dbReference>
<feature type="transmembrane region" description="Helical" evidence="1">
    <location>
        <begin position="97"/>
        <end position="116"/>
    </location>
</feature>
<reference evidence="2" key="1">
    <citation type="submission" date="2022-09" db="EMBL/GenBank/DDBJ databases">
        <title>Aureispira anguillicida sp. nov., isolated from Leptocephalus of Japanese eel Anguilla japonica.</title>
        <authorList>
            <person name="Yuasa K."/>
            <person name="Mekata T."/>
            <person name="Ikunari K."/>
        </authorList>
    </citation>
    <scope>NUCLEOTIDE SEQUENCE</scope>
    <source>
        <strain evidence="2">EL160426</strain>
    </source>
</reference>
<feature type="transmembrane region" description="Helical" evidence="1">
    <location>
        <begin position="145"/>
        <end position="176"/>
    </location>
</feature>
<keyword evidence="1" id="KW-1133">Transmembrane helix</keyword>
<evidence type="ECO:0000313" key="2">
    <source>
        <dbReference type="EMBL" id="BDS11096.1"/>
    </source>
</evidence>
<dbReference type="KEGG" id="aup:AsAng_0018070"/>
<gene>
    <name evidence="2" type="ORF">AsAng_0018070</name>
</gene>
<proteinExistence type="predicted"/>
<feature type="transmembrane region" description="Helical" evidence="1">
    <location>
        <begin position="404"/>
        <end position="426"/>
    </location>
</feature>
<dbReference type="EMBL" id="AP026867">
    <property type="protein sequence ID" value="BDS11096.1"/>
    <property type="molecule type" value="Genomic_DNA"/>
</dbReference>
<organism evidence="2 3">
    <name type="scientific">Aureispira anguillae</name>
    <dbReference type="NCBI Taxonomy" id="2864201"/>
    <lineage>
        <taxon>Bacteria</taxon>
        <taxon>Pseudomonadati</taxon>
        <taxon>Bacteroidota</taxon>
        <taxon>Saprospiria</taxon>
        <taxon>Saprospirales</taxon>
        <taxon>Saprospiraceae</taxon>
        <taxon>Aureispira</taxon>
    </lineage>
</organism>
<feature type="transmembrane region" description="Helical" evidence="1">
    <location>
        <begin position="66"/>
        <end position="85"/>
    </location>
</feature>
<dbReference type="AlphaFoldDB" id="A0A916DSX4"/>
<keyword evidence="1" id="KW-0472">Membrane</keyword>
<evidence type="ECO:0000256" key="1">
    <source>
        <dbReference type="SAM" id="Phobius"/>
    </source>
</evidence>
<keyword evidence="1" id="KW-0812">Transmembrane</keyword>
<keyword evidence="3" id="KW-1185">Reference proteome</keyword>
<feature type="transmembrane region" description="Helical" evidence="1">
    <location>
        <begin position="432"/>
        <end position="450"/>
    </location>
</feature>
<name>A0A916DSX4_9BACT</name>
<accession>A0A916DSX4</accession>
<protein>
    <submittedName>
        <fullName evidence="2">Uncharacterized protein</fullName>
    </submittedName>
</protein>
<sequence length="459" mass="52906">MSTQQKWFCFFVSSLVLCIPAFYNGFPFLFPDTVGYIDSGFENRVGNARTWLYAGFLRHSSLWESLWIVIFAQGMLVSGTVYLMFKYFFEEKKLELSFISYLLIVGTTTAVSFHVSMIMPDIFTPIVILCFCLLIFSENMSRRDYWLVIFLFLFSSGTHNSHLVLNLGLVGGLAVGKLIKKWQPFYIKAGITSRKIGFITGLIVVTHFSVCAIHYSKGGDFAATRGGSIFLFARLCDFGIAQSYLNENCEEWGHDICNYVERMTLGRHYLWAGTSYFNKTGNWTAENEAFYKELVWNILTTPKYLKKYMISCIEATFMQFFSFESSPLSEMENSKENGPIGQVKNYFPNYYIAAYHSRQIQGNYDTIQINLNNMVQQIVLYLAGFVLVLLFFDENYDKKQKMLALFILLGMLINAFIAGATSGVYSRYQSRVAWLITLPAFWYLFAIYRTKISDKLFKK</sequence>
<feature type="transmembrane region" description="Helical" evidence="1">
    <location>
        <begin position="374"/>
        <end position="392"/>
    </location>
</feature>
<evidence type="ECO:0000313" key="3">
    <source>
        <dbReference type="Proteomes" id="UP001060919"/>
    </source>
</evidence>
<feature type="transmembrane region" description="Helical" evidence="1">
    <location>
        <begin position="196"/>
        <end position="215"/>
    </location>
</feature>
<feature type="transmembrane region" description="Helical" evidence="1">
    <location>
        <begin position="122"/>
        <end position="138"/>
    </location>
</feature>